<dbReference type="Proteomes" id="UP001341281">
    <property type="component" value="Chromosome 08"/>
</dbReference>
<keyword evidence="3" id="KW-1185">Reference proteome</keyword>
<organism evidence="2 3">
    <name type="scientific">Paspalum notatum var. saurae</name>
    <dbReference type="NCBI Taxonomy" id="547442"/>
    <lineage>
        <taxon>Eukaryota</taxon>
        <taxon>Viridiplantae</taxon>
        <taxon>Streptophyta</taxon>
        <taxon>Embryophyta</taxon>
        <taxon>Tracheophyta</taxon>
        <taxon>Spermatophyta</taxon>
        <taxon>Magnoliopsida</taxon>
        <taxon>Liliopsida</taxon>
        <taxon>Poales</taxon>
        <taxon>Poaceae</taxon>
        <taxon>PACMAD clade</taxon>
        <taxon>Panicoideae</taxon>
        <taxon>Andropogonodae</taxon>
        <taxon>Paspaleae</taxon>
        <taxon>Paspalinae</taxon>
        <taxon>Paspalum</taxon>
    </lineage>
</organism>
<evidence type="ECO:0000313" key="3">
    <source>
        <dbReference type="Proteomes" id="UP001341281"/>
    </source>
</evidence>
<dbReference type="AlphaFoldDB" id="A0AAQ3UAA6"/>
<reference evidence="2 3" key="1">
    <citation type="submission" date="2024-02" db="EMBL/GenBank/DDBJ databases">
        <title>High-quality chromosome-scale genome assembly of Pensacola bahiagrass (Paspalum notatum Flugge var. saurae).</title>
        <authorList>
            <person name="Vega J.M."/>
            <person name="Podio M."/>
            <person name="Orjuela J."/>
            <person name="Siena L.A."/>
            <person name="Pessino S.C."/>
            <person name="Combes M.C."/>
            <person name="Mariac C."/>
            <person name="Albertini E."/>
            <person name="Pupilli F."/>
            <person name="Ortiz J.P.A."/>
            <person name="Leblanc O."/>
        </authorList>
    </citation>
    <scope>NUCLEOTIDE SEQUENCE [LARGE SCALE GENOMIC DNA]</scope>
    <source>
        <strain evidence="2">R1</strain>
        <tissue evidence="2">Leaf</tissue>
    </source>
</reference>
<gene>
    <name evidence="2" type="ORF">U9M48_035046</name>
</gene>
<accession>A0AAQ3UAA6</accession>
<dbReference type="PANTHER" id="PTHR36478">
    <property type="entry name" value="OS04G0614237 PROTEIN-RELATED"/>
    <property type="match status" value="1"/>
</dbReference>
<dbReference type="EMBL" id="CP144752">
    <property type="protein sequence ID" value="WVZ88529.1"/>
    <property type="molecule type" value="Genomic_DNA"/>
</dbReference>
<feature type="compositionally biased region" description="Basic and acidic residues" evidence="1">
    <location>
        <begin position="1"/>
        <end position="14"/>
    </location>
</feature>
<evidence type="ECO:0000256" key="1">
    <source>
        <dbReference type="SAM" id="MobiDB-lite"/>
    </source>
</evidence>
<feature type="region of interest" description="Disordered" evidence="1">
    <location>
        <begin position="1"/>
        <end position="28"/>
    </location>
</feature>
<evidence type="ECO:0000313" key="2">
    <source>
        <dbReference type="EMBL" id="WVZ88529.1"/>
    </source>
</evidence>
<proteinExistence type="predicted"/>
<protein>
    <submittedName>
        <fullName evidence="2">Uncharacterized protein</fullName>
    </submittedName>
</protein>
<dbReference type="PANTHER" id="PTHR36478:SF10">
    <property type="entry name" value="ELYS-LIKE DOMAIN-CONTAINING PROTEIN"/>
    <property type="match status" value="1"/>
</dbReference>
<sequence>MNPPDLERIVDSKKEKKKKSRRNPWDRFGNVRPTPAICGEAKLEGDGGTAEYPCVRRLRHRRLFTFIYLQGFQATADAMLDESDAILSVTRLTELVSQEQWRDARRYLSRFLPLDTKRPTSVEAASLHLLIKVHGSLAAIVADATNGGSGAAGFQANKYLDHGSKTNNLLPGAIRLRSIMLNMLCSQQARDSIHWGRVTYVAMNDIVDLVYQTPELTDRVVLPASLMKPHNVLPIAAQFGNMSRRYHPKKQALRPKAPALVKHYLNTLRSLPDPSQDQESYDERKTMSKALHLVADIVDNCLKASKRYIHPLQKSTTKGATIPPVSQTMFSSLTCPAISTAVPSVANTVTDAGNLASHAPATDSPFMGTMRTSVSQTLFGNLTSHCGNSGIGLMENAGAAAAPVSQIMFPSLACPINPCVPSVASAVINAGKLGSQVPTISPFLGTTYTPVNLDRKGCAAVSGHQGLSASKDPREEITNSDGQCYVKRRRMTGAFNEASLMPAIETRAEDSQGANLQGELRRMINPLDKCSTIV</sequence>
<name>A0AAQ3UAA6_PASNO</name>